<dbReference type="InParanoid" id="A0A1X7VKT5"/>
<sequence length="97" mass="11263">MNAAGFIEVLTGGLIPYLTNIDNNPRFMHDNDPKHASKIVKNWLERNNVTWWKTPAECPDLNPIENLWHELRVSLQSCEAQDKIRISIRHFEILGNI</sequence>
<dbReference type="Pfam" id="PF13358">
    <property type="entry name" value="DDE_3"/>
    <property type="match status" value="1"/>
</dbReference>
<dbReference type="EnsemblMetazoa" id="Aqu2.1.40524_001">
    <property type="protein sequence ID" value="Aqu2.1.40524_001"/>
    <property type="gene ID" value="Aqu2.1.40524"/>
</dbReference>
<organism evidence="2">
    <name type="scientific">Amphimedon queenslandica</name>
    <name type="common">Sponge</name>
    <dbReference type="NCBI Taxonomy" id="400682"/>
    <lineage>
        <taxon>Eukaryota</taxon>
        <taxon>Metazoa</taxon>
        <taxon>Porifera</taxon>
        <taxon>Demospongiae</taxon>
        <taxon>Heteroscleromorpha</taxon>
        <taxon>Haplosclerida</taxon>
        <taxon>Niphatidae</taxon>
        <taxon>Amphimedon</taxon>
    </lineage>
</organism>
<protein>
    <recommendedName>
        <fullName evidence="1">Tc1-like transposase DDE domain-containing protein</fullName>
    </recommendedName>
</protein>
<evidence type="ECO:0000313" key="2">
    <source>
        <dbReference type="EnsemblMetazoa" id="Aqu2.1.40524_001"/>
    </source>
</evidence>
<dbReference type="GO" id="GO:0003676">
    <property type="term" value="F:nucleic acid binding"/>
    <property type="evidence" value="ECO:0007669"/>
    <property type="project" value="InterPro"/>
</dbReference>
<evidence type="ECO:0000259" key="1">
    <source>
        <dbReference type="Pfam" id="PF13358"/>
    </source>
</evidence>
<dbReference type="AlphaFoldDB" id="A0A1X7VKT5"/>
<reference evidence="2" key="1">
    <citation type="submission" date="2017-05" db="UniProtKB">
        <authorList>
            <consortium name="EnsemblMetazoa"/>
        </authorList>
    </citation>
    <scope>IDENTIFICATION</scope>
</reference>
<proteinExistence type="predicted"/>
<dbReference type="InterPro" id="IPR038717">
    <property type="entry name" value="Tc1-like_DDE_dom"/>
</dbReference>
<feature type="domain" description="Tc1-like transposase DDE" evidence="1">
    <location>
        <begin position="2"/>
        <end position="81"/>
    </location>
</feature>
<name>A0A1X7VKT5_AMPQE</name>
<accession>A0A1X7VKT5</accession>
<dbReference type="InterPro" id="IPR036397">
    <property type="entry name" value="RNaseH_sf"/>
</dbReference>
<dbReference type="Gene3D" id="3.30.420.10">
    <property type="entry name" value="Ribonuclease H-like superfamily/Ribonuclease H"/>
    <property type="match status" value="1"/>
</dbReference>